<dbReference type="Proteomes" id="UP000789342">
    <property type="component" value="Unassembled WGS sequence"/>
</dbReference>
<name>A0A9N9NGI6_9GLOM</name>
<reference evidence="1" key="1">
    <citation type="submission" date="2021-06" db="EMBL/GenBank/DDBJ databases">
        <authorList>
            <person name="Kallberg Y."/>
            <person name="Tangrot J."/>
            <person name="Rosling A."/>
        </authorList>
    </citation>
    <scope>NUCLEOTIDE SEQUENCE</scope>
    <source>
        <strain evidence="1">CL551</strain>
    </source>
</reference>
<feature type="non-terminal residue" evidence="1">
    <location>
        <position position="1"/>
    </location>
</feature>
<comment type="caution">
    <text evidence="1">The sequence shown here is derived from an EMBL/GenBank/DDBJ whole genome shotgun (WGS) entry which is preliminary data.</text>
</comment>
<proteinExistence type="predicted"/>
<protein>
    <submittedName>
        <fullName evidence="1">2559_t:CDS:1</fullName>
    </submittedName>
</protein>
<accession>A0A9N9NGI6</accession>
<sequence>KKLSGFPVGKFMQIWKCEGEIQEKRKPVGKFDVLKSTAMRTQSASLWMELRSKGKDFMDRK</sequence>
<evidence type="ECO:0000313" key="2">
    <source>
        <dbReference type="Proteomes" id="UP000789342"/>
    </source>
</evidence>
<evidence type="ECO:0000313" key="1">
    <source>
        <dbReference type="EMBL" id="CAG8729265.1"/>
    </source>
</evidence>
<dbReference type="AlphaFoldDB" id="A0A9N9NGI6"/>
<organism evidence="1 2">
    <name type="scientific">Acaulospora morrowiae</name>
    <dbReference type="NCBI Taxonomy" id="94023"/>
    <lineage>
        <taxon>Eukaryota</taxon>
        <taxon>Fungi</taxon>
        <taxon>Fungi incertae sedis</taxon>
        <taxon>Mucoromycota</taxon>
        <taxon>Glomeromycotina</taxon>
        <taxon>Glomeromycetes</taxon>
        <taxon>Diversisporales</taxon>
        <taxon>Acaulosporaceae</taxon>
        <taxon>Acaulospora</taxon>
    </lineage>
</organism>
<gene>
    <name evidence="1" type="ORF">AMORRO_LOCUS13892</name>
</gene>
<dbReference type="EMBL" id="CAJVPV010025568">
    <property type="protein sequence ID" value="CAG8729265.1"/>
    <property type="molecule type" value="Genomic_DNA"/>
</dbReference>
<keyword evidence="2" id="KW-1185">Reference proteome</keyword>